<dbReference type="Proteomes" id="UP000189940">
    <property type="component" value="Unassembled WGS sequence"/>
</dbReference>
<evidence type="ECO:0008006" key="5">
    <source>
        <dbReference type="Google" id="ProtNLM"/>
    </source>
</evidence>
<dbReference type="AlphaFoldDB" id="A0A1V4I2X7"/>
<feature type="transmembrane region" description="Helical" evidence="2">
    <location>
        <begin position="341"/>
        <end position="360"/>
    </location>
</feature>
<reference evidence="3 4" key="1">
    <citation type="submission" date="2017-02" db="EMBL/GenBank/DDBJ databases">
        <title>Genome sequence of the nitrite-oxidizing bacterium Nitrobacter vulgaris strain Ab1.</title>
        <authorList>
            <person name="Mellbye B.L."/>
            <person name="Davis E.W."/>
            <person name="Spieck E."/>
            <person name="Chang J.H."/>
            <person name="Bottomley P.J."/>
            <person name="Sayavedra-Soto L.A."/>
        </authorList>
    </citation>
    <scope>NUCLEOTIDE SEQUENCE [LARGE SCALE GENOMIC DNA]</scope>
    <source>
        <strain evidence="3 4">Ab1</strain>
    </source>
</reference>
<keyword evidence="2" id="KW-0812">Transmembrane</keyword>
<keyword evidence="4" id="KW-1185">Reference proteome</keyword>
<evidence type="ECO:0000313" key="4">
    <source>
        <dbReference type="Proteomes" id="UP000189940"/>
    </source>
</evidence>
<feature type="transmembrane region" description="Helical" evidence="2">
    <location>
        <begin position="224"/>
        <end position="244"/>
    </location>
</feature>
<protein>
    <recommendedName>
        <fullName evidence="5">OpgC protein</fullName>
    </recommendedName>
</protein>
<dbReference type="PANTHER" id="PTHR38592:SF3">
    <property type="entry name" value="BLL4819 PROTEIN"/>
    <property type="match status" value="1"/>
</dbReference>
<dbReference type="RefSeq" id="WP_079445261.1">
    <property type="nucleotide sequence ID" value="NZ_MWPQ01000003.1"/>
</dbReference>
<dbReference type="OrthoDB" id="9775975at2"/>
<feature type="transmembrane region" description="Helical" evidence="2">
    <location>
        <begin position="302"/>
        <end position="320"/>
    </location>
</feature>
<gene>
    <name evidence="3" type="ORF">B2M20_01130</name>
</gene>
<feature type="region of interest" description="Disordered" evidence="1">
    <location>
        <begin position="396"/>
        <end position="415"/>
    </location>
</feature>
<feature type="transmembrane region" description="Helical" evidence="2">
    <location>
        <begin position="366"/>
        <end position="390"/>
    </location>
</feature>
<feature type="transmembrane region" description="Helical" evidence="2">
    <location>
        <begin position="196"/>
        <end position="218"/>
    </location>
</feature>
<dbReference type="PANTHER" id="PTHR38592">
    <property type="entry name" value="BLL4819 PROTEIN"/>
    <property type="match status" value="1"/>
</dbReference>
<accession>A0A1V4I2X7</accession>
<organism evidence="3 4">
    <name type="scientific">Nitrobacter vulgaris</name>
    <dbReference type="NCBI Taxonomy" id="29421"/>
    <lineage>
        <taxon>Bacteria</taxon>
        <taxon>Pseudomonadati</taxon>
        <taxon>Pseudomonadota</taxon>
        <taxon>Alphaproteobacteria</taxon>
        <taxon>Hyphomicrobiales</taxon>
        <taxon>Nitrobacteraceae</taxon>
        <taxon>Nitrobacter</taxon>
    </lineage>
</organism>
<dbReference type="STRING" id="29421.B2M20_01130"/>
<keyword evidence="2" id="KW-0472">Membrane</keyword>
<evidence type="ECO:0000313" key="3">
    <source>
        <dbReference type="EMBL" id="OPH84588.1"/>
    </source>
</evidence>
<dbReference type="Pfam" id="PF10129">
    <property type="entry name" value="OpgC_C"/>
    <property type="match status" value="1"/>
</dbReference>
<keyword evidence="2" id="KW-1133">Transmembrane helix</keyword>
<evidence type="ECO:0000256" key="1">
    <source>
        <dbReference type="SAM" id="MobiDB-lite"/>
    </source>
</evidence>
<dbReference type="EMBL" id="MWPQ01000003">
    <property type="protein sequence ID" value="OPH84588.1"/>
    <property type="molecule type" value="Genomic_DNA"/>
</dbReference>
<feature type="transmembrane region" description="Helical" evidence="2">
    <location>
        <begin position="172"/>
        <end position="189"/>
    </location>
</feature>
<sequence>MPPVTDQIVGARTRAAPAGVTRDAPAVLIPTPPRERELRLDLFRGLALWLIFIDHLPQNLLTWLTLRNYGFSDATEIFIFISGYTAALVYGRAMRERGFVVAAARILRRVWQIYVAHIFLFTIFLAEISYVASSFENPLYTEEMGILDFLKQPDVTIVQALLLKFRPVNMDVLPLYVALMLFFPPVLLVMQRKADLGLALSVGFYALTRWFELALPAYPNGVWFFNPFAWQLLFVFGAWCALGGAKRISRILSLPATLWICVTYLLFAFYTTLTWHVPQLNHLMPDIAEQWMYPIDKTNLDVLRIIHFLALAALAVRFLPRNWPGLASPWLKPLILCGQSSLQIFCIGVFLAFAGQFILAECSGGATIHLIISICGILIMSAAAWVFSWYKRVAGKGGSRAKPADGDSDLAGGGA</sequence>
<feature type="transmembrane region" description="Helical" evidence="2">
    <location>
        <begin position="113"/>
        <end position="132"/>
    </location>
</feature>
<proteinExistence type="predicted"/>
<evidence type="ECO:0000256" key="2">
    <source>
        <dbReference type="SAM" id="Phobius"/>
    </source>
</evidence>
<dbReference type="InterPro" id="IPR014550">
    <property type="entry name" value="UCP028704_OpgC"/>
</dbReference>
<comment type="caution">
    <text evidence="3">The sequence shown here is derived from an EMBL/GenBank/DDBJ whole genome shotgun (WGS) entry which is preliminary data.</text>
</comment>
<name>A0A1V4I2X7_NITVU</name>
<feature type="transmembrane region" description="Helical" evidence="2">
    <location>
        <begin position="256"/>
        <end position="277"/>
    </location>
</feature>
<dbReference type="PIRSF" id="PIRSF028704">
    <property type="entry name" value="UPC028704"/>
    <property type="match status" value="1"/>
</dbReference>
<feature type="transmembrane region" description="Helical" evidence="2">
    <location>
        <begin position="77"/>
        <end position="93"/>
    </location>
</feature>